<accession>A0AAW0Z6N0</accession>
<keyword evidence="6" id="KW-1185">Reference proteome</keyword>
<evidence type="ECO:0000313" key="6">
    <source>
        <dbReference type="Proteomes" id="UP001388673"/>
    </source>
</evidence>
<evidence type="ECO:0000256" key="1">
    <source>
        <dbReference type="ARBA" id="ARBA00004123"/>
    </source>
</evidence>
<dbReference type="Gene3D" id="3.30.40.10">
    <property type="entry name" value="Zinc/RING finger domain, C3HC4 (zinc finger)"/>
    <property type="match status" value="1"/>
</dbReference>
<evidence type="ECO:0000256" key="3">
    <source>
        <dbReference type="SAM" id="MobiDB-lite"/>
    </source>
</evidence>
<dbReference type="GO" id="GO:0006338">
    <property type="term" value="P:chromatin remodeling"/>
    <property type="evidence" value="ECO:0007669"/>
    <property type="project" value="UniProtKB-ARBA"/>
</dbReference>
<dbReference type="Proteomes" id="UP001388673">
    <property type="component" value="Unassembled WGS sequence"/>
</dbReference>
<evidence type="ECO:0000259" key="4">
    <source>
        <dbReference type="PROSITE" id="PS50013"/>
    </source>
</evidence>
<evidence type="ECO:0000256" key="2">
    <source>
        <dbReference type="ARBA" id="ARBA00023242"/>
    </source>
</evidence>
<dbReference type="GeneID" id="92177668"/>
<comment type="subcellular location">
    <subcellularLocation>
        <location evidence="1">Nucleus</location>
    </subcellularLocation>
</comment>
<feature type="domain" description="Chromo" evidence="4">
    <location>
        <begin position="501"/>
        <end position="544"/>
    </location>
</feature>
<evidence type="ECO:0000313" key="5">
    <source>
        <dbReference type="EMBL" id="KAK8869840.1"/>
    </source>
</evidence>
<dbReference type="RefSeq" id="XP_066806086.1">
    <property type="nucleotide sequence ID" value="XM_066943544.1"/>
</dbReference>
<dbReference type="InterPro" id="IPR000953">
    <property type="entry name" value="Chromo/chromo_shadow_dom"/>
</dbReference>
<dbReference type="SUPFAM" id="SSF54160">
    <property type="entry name" value="Chromo domain-like"/>
    <property type="match status" value="1"/>
</dbReference>
<proteinExistence type="predicted"/>
<dbReference type="AlphaFoldDB" id="A0AAW0Z6N0"/>
<keyword evidence="2" id="KW-0539">Nucleus</keyword>
<reference evidence="5 6" key="1">
    <citation type="journal article" date="2024" name="bioRxiv">
        <title>Comparative genomics of Cryptococcus and Kwoniella reveals pathogenesis evolution and contrasting karyotype dynamics via intercentromeric recombination or chromosome fusion.</title>
        <authorList>
            <person name="Coelho M.A."/>
            <person name="David-Palma M."/>
            <person name="Shea T."/>
            <person name="Bowers K."/>
            <person name="McGinley-Smith S."/>
            <person name="Mohammad A.W."/>
            <person name="Gnirke A."/>
            <person name="Yurkov A.M."/>
            <person name="Nowrousian M."/>
            <person name="Sun S."/>
            <person name="Cuomo C.A."/>
            <person name="Heitman J."/>
        </authorList>
    </citation>
    <scope>NUCLEOTIDE SEQUENCE [LARGE SCALE GENOMIC DNA]</scope>
    <source>
        <strain evidence="5 6">CBS 13917</strain>
    </source>
</reference>
<dbReference type="EMBL" id="JBCAWK010000001">
    <property type="protein sequence ID" value="KAK8869840.1"/>
    <property type="molecule type" value="Genomic_DNA"/>
</dbReference>
<gene>
    <name evidence="5" type="ORF">IAR55_000408</name>
</gene>
<dbReference type="InterPro" id="IPR023780">
    <property type="entry name" value="Chromo_domain"/>
</dbReference>
<dbReference type="InterPro" id="IPR023779">
    <property type="entry name" value="Chromodomain_CS"/>
</dbReference>
<protein>
    <recommendedName>
        <fullName evidence="4">Chromo domain-containing protein</fullName>
    </recommendedName>
</protein>
<feature type="compositionally biased region" description="Polar residues" evidence="3">
    <location>
        <begin position="331"/>
        <end position="345"/>
    </location>
</feature>
<dbReference type="GO" id="GO:0005634">
    <property type="term" value="C:nucleus"/>
    <property type="evidence" value="ECO:0007669"/>
    <property type="project" value="UniProtKB-SubCell"/>
</dbReference>
<name>A0AAW0Z6N0_9TREE</name>
<comment type="caution">
    <text evidence="5">The sequence shown here is derived from an EMBL/GenBank/DDBJ whole genome shotgun (WGS) entry which is preliminary data.</text>
</comment>
<dbReference type="KEGG" id="kne:92177668"/>
<dbReference type="Gene3D" id="2.40.50.40">
    <property type="match status" value="1"/>
</dbReference>
<organism evidence="5 6">
    <name type="scientific">Kwoniella newhampshirensis</name>
    <dbReference type="NCBI Taxonomy" id="1651941"/>
    <lineage>
        <taxon>Eukaryota</taxon>
        <taxon>Fungi</taxon>
        <taxon>Dikarya</taxon>
        <taxon>Basidiomycota</taxon>
        <taxon>Agaricomycotina</taxon>
        <taxon>Tremellomycetes</taxon>
        <taxon>Tremellales</taxon>
        <taxon>Cryptococcaceae</taxon>
        <taxon>Kwoniella</taxon>
    </lineage>
</organism>
<dbReference type="PROSITE" id="PS00598">
    <property type="entry name" value="CHROMO_1"/>
    <property type="match status" value="1"/>
</dbReference>
<dbReference type="PROSITE" id="PS50013">
    <property type="entry name" value="CHROMO_2"/>
    <property type="match status" value="1"/>
</dbReference>
<feature type="region of interest" description="Disordered" evidence="3">
    <location>
        <begin position="307"/>
        <end position="355"/>
    </location>
</feature>
<dbReference type="InterPro" id="IPR016197">
    <property type="entry name" value="Chromo-like_dom_sf"/>
</dbReference>
<dbReference type="SMART" id="SM00298">
    <property type="entry name" value="CHROMO"/>
    <property type="match status" value="1"/>
</dbReference>
<dbReference type="Pfam" id="PF00385">
    <property type="entry name" value="Chromo"/>
    <property type="match status" value="1"/>
</dbReference>
<dbReference type="CDD" id="cd15489">
    <property type="entry name" value="PHD_SF"/>
    <property type="match status" value="1"/>
</dbReference>
<sequence>MSGIPPPPSLTYQTTPRTEPPSPLLVTPSPPRRRLQSSLFHPEEPNIKGRSKRPRLEQASYSDSTAPELPLDYKEAKSILTTLEHMADLLQKNEQDLQRHQERYIALVQGVEKRLMIVEERLAEITTVKEETVIELERKMSSVIDQWSEDILAEIKLAKTKAVQSEPLTLARSSSPEGGFTTSTALTEYFTPFPTATELDPSPQDLLDMLDSLGTVPDALTTIDPAQLPVPSAVQSLVGMGQIPITSVVDAAIEAERARLGGVPVLQEGESTIQFTMRKRLHRVGQELGMPLVDLSDFLSDTDAKSYLSSGVDSLPESEPLPRRVRPPAQTPSNTQLARSRSGTWNPFPHPYMRQGSVLPQQSLQGETGPAETGQTDNQFVRGASLIRDSLLAPGEGDDSTRGAKWPKYGINTVKGRMQEIVCDICGGRVHWACAGLPDGASMWNEAWSCPECIAIQREYAEAGSRAPSIPRAQQERCLRNSCIYRSMERIVRKPKDDDEFYLERIIGRKAVGRQANGKRTFKYLVKWWDWQSYDSTWEPAKNIPDLKRNDDIFLHAAREADINVNYRVALLPEAQMWFTDTGEYKKDLLRMLGVDGRAWWDDK</sequence>
<feature type="region of interest" description="Disordered" evidence="3">
    <location>
        <begin position="1"/>
        <end position="68"/>
    </location>
</feature>
<dbReference type="InterPro" id="IPR013083">
    <property type="entry name" value="Znf_RING/FYVE/PHD"/>
</dbReference>